<evidence type="ECO:0000313" key="4">
    <source>
        <dbReference type="Proteomes" id="UP001549691"/>
    </source>
</evidence>
<name>A0ABV2TI53_9RHOO</name>
<dbReference type="EMBL" id="JBEWZI010000004">
    <property type="protein sequence ID" value="MET7013584.1"/>
    <property type="molecule type" value="Genomic_DNA"/>
</dbReference>
<proteinExistence type="predicted"/>
<gene>
    <name evidence="3" type="ORF">ABXR19_05240</name>
</gene>
<reference evidence="3 4" key="1">
    <citation type="submission" date="2024-07" db="EMBL/GenBank/DDBJ databases">
        <title>Uliginosibacterium flavum JJ3220;KACC:17644.</title>
        <authorList>
            <person name="Kim M.K."/>
        </authorList>
    </citation>
    <scope>NUCLEOTIDE SEQUENCE [LARGE SCALE GENOMIC DNA]</scope>
    <source>
        <strain evidence="3 4">KACC:17644</strain>
    </source>
</reference>
<dbReference type="SUPFAM" id="SSF53474">
    <property type="entry name" value="alpha/beta-Hydrolases"/>
    <property type="match status" value="1"/>
</dbReference>
<organism evidence="3 4">
    <name type="scientific">Uliginosibacterium flavum</name>
    <dbReference type="NCBI Taxonomy" id="1396831"/>
    <lineage>
        <taxon>Bacteria</taxon>
        <taxon>Pseudomonadati</taxon>
        <taxon>Pseudomonadota</taxon>
        <taxon>Betaproteobacteria</taxon>
        <taxon>Rhodocyclales</taxon>
        <taxon>Zoogloeaceae</taxon>
        <taxon>Uliginosibacterium</taxon>
    </lineage>
</organism>
<dbReference type="PANTHER" id="PTHR43037">
    <property type="entry name" value="UNNAMED PRODUCT-RELATED"/>
    <property type="match status" value="1"/>
</dbReference>
<evidence type="ECO:0000313" key="3">
    <source>
        <dbReference type="EMBL" id="MET7013584.1"/>
    </source>
</evidence>
<dbReference type="Gene3D" id="3.40.50.1820">
    <property type="entry name" value="alpha/beta hydrolase"/>
    <property type="match status" value="1"/>
</dbReference>
<keyword evidence="4" id="KW-1185">Reference proteome</keyword>
<evidence type="ECO:0008006" key="5">
    <source>
        <dbReference type="Google" id="ProtNLM"/>
    </source>
</evidence>
<accession>A0ABV2TI53</accession>
<dbReference type="PANTHER" id="PTHR43037:SF5">
    <property type="entry name" value="FERULOYL ESTERASE"/>
    <property type="match status" value="1"/>
</dbReference>
<evidence type="ECO:0000256" key="2">
    <source>
        <dbReference type="ARBA" id="ARBA00022801"/>
    </source>
</evidence>
<dbReference type="InterPro" id="IPR050955">
    <property type="entry name" value="Plant_Biomass_Hydrol_Est"/>
</dbReference>
<protein>
    <recommendedName>
        <fullName evidence="5">Phospholipase/carboxylesterase/thioesterase domain-containing protein</fullName>
    </recommendedName>
</protein>
<dbReference type="Proteomes" id="UP001549691">
    <property type="component" value="Unassembled WGS sequence"/>
</dbReference>
<evidence type="ECO:0000256" key="1">
    <source>
        <dbReference type="ARBA" id="ARBA00022729"/>
    </source>
</evidence>
<sequence>MQTLRAAGSACAAQALGYAEYVPTTYASTASWPVIIAFHGNGQTGTGSAADIGKVDDDGLARQIALSKWDPSYRFIVLSPQMNTQTRTAQAVHDFIQFAKANYKIDTSRIYLTGLSGGGGPLYAYLDAYAGGEAAAVIPVAAIYSFAGLQCGWKNIPVWFFHGALDPTVVPNHSKQAFDGLKACTPAPAVAPRFTIYTNVAHSSWARTYDLSGMTSTLETMIGTDVLNPYDQSIYDWLLQYHR</sequence>
<comment type="caution">
    <text evidence="3">The sequence shown here is derived from an EMBL/GenBank/DDBJ whole genome shotgun (WGS) entry which is preliminary data.</text>
</comment>
<dbReference type="InterPro" id="IPR029058">
    <property type="entry name" value="AB_hydrolase_fold"/>
</dbReference>
<keyword evidence="2" id="KW-0378">Hydrolase</keyword>
<keyword evidence="1" id="KW-0732">Signal</keyword>
<dbReference type="RefSeq" id="WP_354600047.1">
    <property type="nucleotide sequence ID" value="NZ_JBEWZI010000004.1"/>
</dbReference>